<evidence type="ECO:0000256" key="3">
    <source>
        <dbReference type="ARBA" id="ARBA00022833"/>
    </source>
</evidence>
<dbReference type="InterPro" id="IPR011989">
    <property type="entry name" value="ARM-like"/>
</dbReference>
<dbReference type="CDD" id="cd16495">
    <property type="entry name" value="RING_CH-C4HC3_MARCH"/>
    <property type="match status" value="1"/>
</dbReference>
<keyword evidence="3" id="KW-0862">Zinc</keyword>
<proteinExistence type="predicted"/>
<name>A0ABQ8BKU2_BRANA</name>
<reference evidence="6 7" key="1">
    <citation type="submission" date="2021-05" db="EMBL/GenBank/DDBJ databases">
        <title>Genome Assembly of Synthetic Allotetraploid Brassica napus Reveals Homoeologous Exchanges between Subgenomes.</title>
        <authorList>
            <person name="Davis J.T."/>
        </authorList>
    </citation>
    <scope>NUCLEOTIDE SEQUENCE [LARGE SCALE GENOMIC DNA]</scope>
    <source>
        <strain evidence="7">cv. Da-Ae</strain>
        <tissue evidence="6">Seedling</tissue>
    </source>
</reference>
<comment type="caution">
    <text evidence="6">The sequence shown here is derived from an EMBL/GenBank/DDBJ whole genome shotgun (WGS) entry which is preliminary data.</text>
</comment>
<dbReference type="InterPro" id="IPR011016">
    <property type="entry name" value="Znf_RING-CH"/>
</dbReference>
<accession>A0ABQ8BKU2</accession>
<dbReference type="PROSITE" id="PS51292">
    <property type="entry name" value="ZF_RING_CH"/>
    <property type="match status" value="1"/>
</dbReference>
<dbReference type="Gene3D" id="1.25.10.10">
    <property type="entry name" value="Leucine-rich Repeat Variant"/>
    <property type="match status" value="1"/>
</dbReference>
<feature type="region of interest" description="Disordered" evidence="4">
    <location>
        <begin position="74"/>
        <end position="148"/>
    </location>
</feature>
<organism evidence="6 7">
    <name type="scientific">Brassica napus</name>
    <name type="common">Rape</name>
    <dbReference type="NCBI Taxonomy" id="3708"/>
    <lineage>
        <taxon>Eukaryota</taxon>
        <taxon>Viridiplantae</taxon>
        <taxon>Streptophyta</taxon>
        <taxon>Embryophyta</taxon>
        <taxon>Tracheophyta</taxon>
        <taxon>Spermatophyta</taxon>
        <taxon>Magnoliopsida</taxon>
        <taxon>eudicotyledons</taxon>
        <taxon>Gunneridae</taxon>
        <taxon>Pentapetalae</taxon>
        <taxon>rosids</taxon>
        <taxon>malvids</taxon>
        <taxon>Brassicales</taxon>
        <taxon>Brassicaceae</taxon>
        <taxon>Brassiceae</taxon>
        <taxon>Brassica</taxon>
    </lineage>
</organism>
<dbReference type="InterPro" id="IPR016024">
    <property type="entry name" value="ARM-type_fold"/>
</dbReference>
<feature type="domain" description="RING-CH-type" evidence="5">
    <location>
        <begin position="12"/>
        <end position="73"/>
    </location>
</feature>
<gene>
    <name evidence="6" type="ORF">HID58_037261</name>
</gene>
<dbReference type="Gene3D" id="3.30.40.10">
    <property type="entry name" value="Zinc/RING finger domain, C3HC4 (zinc finger)"/>
    <property type="match status" value="1"/>
</dbReference>
<evidence type="ECO:0000313" key="6">
    <source>
        <dbReference type="EMBL" id="KAH0905434.1"/>
    </source>
</evidence>
<protein>
    <recommendedName>
        <fullName evidence="5">RING-CH-type domain-containing protein</fullName>
    </recommendedName>
</protein>
<dbReference type="SUPFAM" id="SSF57850">
    <property type="entry name" value="RING/U-box"/>
    <property type="match status" value="1"/>
</dbReference>
<evidence type="ECO:0000256" key="1">
    <source>
        <dbReference type="ARBA" id="ARBA00022723"/>
    </source>
</evidence>
<keyword evidence="1" id="KW-0479">Metal-binding</keyword>
<dbReference type="Pfam" id="PF12906">
    <property type="entry name" value="RINGv"/>
    <property type="match status" value="1"/>
</dbReference>
<dbReference type="EMBL" id="JAGKQM010000010">
    <property type="protein sequence ID" value="KAH0905434.1"/>
    <property type="molecule type" value="Genomic_DNA"/>
</dbReference>
<dbReference type="Pfam" id="PF25598">
    <property type="entry name" value="ARM_PUB"/>
    <property type="match status" value="1"/>
</dbReference>
<evidence type="ECO:0000256" key="4">
    <source>
        <dbReference type="SAM" id="MobiDB-lite"/>
    </source>
</evidence>
<dbReference type="PANTHER" id="PTHR23012:SF194">
    <property type="entry name" value="RING-CH-TYPE DOMAIN-CONTAINING PROTEIN"/>
    <property type="match status" value="1"/>
</dbReference>
<dbReference type="SMART" id="SM00744">
    <property type="entry name" value="RINGv"/>
    <property type="match status" value="1"/>
</dbReference>
<evidence type="ECO:0000259" key="5">
    <source>
        <dbReference type="PROSITE" id="PS51292"/>
    </source>
</evidence>
<sequence length="511" mass="57957">MGDVVIFIEDTDMNSSFSRCRICHEEEEAESYFEAPCSCSGTVKFAHRDCIQRWCDEKGNTICEICLQGKEEEDVEDEEGERIERMDNRKRRSTNRDRLGDKPNSSAEESASRRNQKPAIPVKRTAVYRRQKPNSPVKRNASRRSQKPAIPVEWTAVYRRQKSPKENGDMIKLHLIIFFVKDVGERTKKRERSWKNCLASLDYKPGYTTTSRPSRLVEATATTRTRRQYGGRRNRRLVDRTESEFPECNSEANRGDSCCRYLALILSVVLLIKNAFDVVYGTDEYPFTIFTVLIAERDGLVGELMKSIRRDSDSSLIEATLSCLIAISSPRRVKLNLIREKLIKDLTKLLTDPTTASVSMTEKSLKLLESLASTKEGRSENCGGDGECLKTVVKKLMKVSTAATEHAVTVIWSVSYLFTDPQASVSVMEKYLKLLKSLASTKEGRSEICGGDAINTEGHWYTIANARNHSDYRSCSEQSPTSVYHLESEEDTLSSEDDDGLEEEEQQQHLA</sequence>
<feature type="compositionally biased region" description="Acidic residues" evidence="4">
    <location>
        <begin position="488"/>
        <end position="505"/>
    </location>
</feature>
<keyword evidence="7" id="KW-1185">Reference proteome</keyword>
<evidence type="ECO:0000313" key="7">
    <source>
        <dbReference type="Proteomes" id="UP000824890"/>
    </source>
</evidence>
<feature type="region of interest" description="Disordered" evidence="4">
    <location>
        <begin position="471"/>
        <end position="511"/>
    </location>
</feature>
<dbReference type="InterPro" id="IPR013083">
    <property type="entry name" value="Znf_RING/FYVE/PHD"/>
</dbReference>
<dbReference type="InterPro" id="IPR058678">
    <property type="entry name" value="ARM_PUB"/>
</dbReference>
<evidence type="ECO:0000256" key="2">
    <source>
        <dbReference type="ARBA" id="ARBA00022771"/>
    </source>
</evidence>
<dbReference type="Proteomes" id="UP000824890">
    <property type="component" value="Unassembled WGS sequence"/>
</dbReference>
<dbReference type="SUPFAM" id="SSF48371">
    <property type="entry name" value="ARM repeat"/>
    <property type="match status" value="1"/>
</dbReference>
<dbReference type="PANTHER" id="PTHR23012">
    <property type="entry name" value="RING/FYVE/PHD ZINC FINGER DOMAIN-CONTAINING"/>
    <property type="match status" value="1"/>
</dbReference>
<dbReference type="InterPro" id="IPR033275">
    <property type="entry name" value="MARCH-like"/>
</dbReference>
<keyword evidence="2" id="KW-0863">Zinc-finger</keyword>